<keyword evidence="2 6" id="KW-0812">Transmembrane</keyword>
<dbReference type="Pfam" id="PF23727">
    <property type="entry name" value="Beta-prop_FAM234A_B"/>
    <property type="match status" value="1"/>
</dbReference>
<dbReference type="InterPro" id="IPR028994">
    <property type="entry name" value="Integrin_alpha_N"/>
</dbReference>
<organism evidence="8 9">
    <name type="scientific">Rhynchophorus ferrugineus</name>
    <name type="common">Red palm weevil</name>
    <name type="synonym">Curculio ferrugineus</name>
    <dbReference type="NCBI Taxonomy" id="354439"/>
    <lineage>
        <taxon>Eukaryota</taxon>
        <taxon>Metazoa</taxon>
        <taxon>Ecdysozoa</taxon>
        <taxon>Arthropoda</taxon>
        <taxon>Hexapoda</taxon>
        <taxon>Insecta</taxon>
        <taxon>Pterygota</taxon>
        <taxon>Neoptera</taxon>
        <taxon>Endopterygota</taxon>
        <taxon>Coleoptera</taxon>
        <taxon>Polyphaga</taxon>
        <taxon>Cucujiformia</taxon>
        <taxon>Curculionidae</taxon>
        <taxon>Dryophthorinae</taxon>
        <taxon>Rhynchophorus</taxon>
    </lineage>
</organism>
<feature type="region of interest" description="Disordered" evidence="5">
    <location>
        <begin position="1"/>
        <end position="22"/>
    </location>
</feature>
<sequence length="531" mass="60223">MKMAHSMQGIYSPLPQSISDSDSEKEISMEPLCTKYEPKNKYENVYRQNGHGVQLEDDVIKIKRGASKMSTARKIAFVSSIILCFLPIIIFLWVLPCTELHTCPVKILNWKYQQSEIELKGPIYLVNGVYKSNYNLAVMYKGSFNSPKALKNGVISFMGLTGSVAWDFQQEVEPLKIDCGSIDTNGDGNLDCLLLDKKGLKAIETISGQALWHAHSAEEKALISNLDMPVVITDLNKDGIAELLCIFDKTSMLVLSGKTGRALANIQVRHCEQIKDLCKIDGSPEIFSYYCIANSSMDLHHASLSEIEKSFANPQYVMKVTIINEYQETDIYTAGNRRLRINNSIYCTECKSFMSLMGMDSNEVLKSWSFPNAFIMNPKPFSFKPSETKRAQLKGHLNGFIVKIWQWSEHYRRLRPVNKRSVQPTNSSEAFFSTEVSERVVLITFNETDVQVINASFTEINQVCRMEETNCQPDVENQRDSLLVADIEHDSSTELVSFYSSYTKRGGDWHLTSYVKVLRLEEELPKLYAAK</sequence>
<protein>
    <recommendedName>
        <fullName evidence="7">FAM234A/B beta-propeller domain-containing protein</fullName>
    </recommendedName>
</protein>
<feature type="domain" description="FAM234A/B beta-propeller" evidence="7">
    <location>
        <begin position="154"/>
        <end position="313"/>
    </location>
</feature>
<evidence type="ECO:0000256" key="3">
    <source>
        <dbReference type="ARBA" id="ARBA00022989"/>
    </source>
</evidence>
<dbReference type="Proteomes" id="UP000625711">
    <property type="component" value="Unassembled WGS sequence"/>
</dbReference>
<dbReference type="InterPro" id="IPR055409">
    <property type="entry name" value="Beta-prop_FAM234A_B"/>
</dbReference>
<reference evidence="8" key="1">
    <citation type="submission" date="2020-08" db="EMBL/GenBank/DDBJ databases">
        <title>Genome sequencing and assembly of the red palm weevil Rhynchophorus ferrugineus.</title>
        <authorList>
            <person name="Dias G.B."/>
            <person name="Bergman C.M."/>
            <person name="Manee M."/>
        </authorList>
    </citation>
    <scope>NUCLEOTIDE SEQUENCE</scope>
    <source>
        <strain evidence="8">AA-2017</strain>
        <tissue evidence="8">Whole larva</tissue>
    </source>
</reference>
<gene>
    <name evidence="8" type="ORF">GWI33_005062</name>
</gene>
<evidence type="ECO:0000256" key="1">
    <source>
        <dbReference type="ARBA" id="ARBA00004167"/>
    </source>
</evidence>
<evidence type="ECO:0000256" key="2">
    <source>
        <dbReference type="ARBA" id="ARBA00022692"/>
    </source>
</evidence>
<evidence type="ECO:0000313" key="8">
    <source>
        <dbReference type="EMBL" id="KAF7281147.1"/>
    </source>
</evidence>
<dbReference type="PANTHER" id="PTHR21419:SF29">
    <property type="entry name" value="LD24894P"/>
    <property type="match status" value="1"/>
</dbReference>
<evidence type="ECO:0000256" key="6">
    <source>
        <dbReference type="SAM" id="Phobius"/>
    </source>
</evidence>
<comment type="subcellular location">
    <subcellularLocation>
        <location evidence="1">Membrane</location>
        <topology evidence="1">Single-pass membrane protein</topology>
    </subcellularLocation>
</comment>
<evidence type="ECO:0000313" key="9">
    <source>
        <dbReference type="Proteomes" id="UP000625711"/>
    </source>
</evidence>
<dbReference type="AlphaFoldDB" id="A0A834IHB6"/>
<keyword evidence="4 6" id="KW-0472">Membrane</keyword>
<dbReference type="OrthoDB" id="6364780at2759"/>
<keyword evidence="3 6" id="KW-1133">Transmembrane helix</keyword>
<dbReference type="EMBL" id="JAACXV010000256">
    <property type="protein sequence ID" value="KAF7281147.1"/>
    <property type="molecule type" value="Genomic_DNA"/>
</dbReference>
<evidence type="ECO:0000256" key="5">
    <source>
        <dbReference type="SAM" id="MobiDB-lite"/>
    </source>
</evidence>
<keyword evidence="9" id="KW-1185">Reference proteome</keyword>
<comment type="caution">
    <text evidence="8">The sequence shown here is derived from an EMBL/GenBank/DDBJ whole genome shotgun (WGS) entry which is preliminary data.</text>
</comment>
<feature type="transmembrane region" description="Helical" evidence="6">
    <location>
        <begin position="75"/>
        <end position="95"/>
    </location>
</feature>
<dbReference type="GO" id="GO:0016020">
    <property type="term" value="C:membrane"/>
    <property type="evidence" value="ECO:0007669"/>
    <property type="project" value="UniProtKB-SubCell"/>
</dbReference>
<evidence type="ECO:0000256" key="4">
    <source>
        <dbReference type="ARBA" id="ARBA00023136"/>
    </source>
</evidence>
<name>A0A834IHB6_RHYFE</name>
<dbReference type="SUPFAM" id="SSF69318">
    <property type="entry name" value="Integrin alpha N-terminal domain"/>
    <property type="match status" value="1"/>
</dbReference>
<accession>A0A834IHB6</accession>
<proteinExistence type="predicted"/>
<dbReference type="InterPro" id="IPR045232">
    <property type="entry name" value="FAM234"/>
</dbReference>
<evidence type="ECO:0000259" key="7">
    <source>
        <dbReference type="Pfam" id="PF23727"/>
    </source>
</evidence>
<dbReference type="PANTHER" id="PTHR21419">
    <property type="match status" value="1"/>
</dbReference>